<evidence type="ECO:0000313" key="1">
    <source>
        <dbReference type="EMBL" id="PRY41123.1"/>
    </source>
</evidence>
<evidence type="ECO:0000313" key="2">
    <source>
        <dbReference type="Proteomes" id="UP000239210"/>
    </source>
</evidence>
<proteinExistence type="predicted"/>
<reference evidence="1 2" key="1">
    <citation type="submission" date="2018-03" db="EMBL/GenBank/DDBJ databases">
        <title>Genomic Encyclopedia of Archaeal and Bacterial Type Strains, Phase II (KMG-II): from individual species to whole genera.</title>
        <authorList>
            <person name="Goeker M."/>
        </authorList>
    </citation>
    <scope>NUCLEOTIDE SEQUENCE [LARGE SCALE GENOMIC DNA]</scope>
    <source>
        <strain evidence="1 2">DSM 45416</strain>
    </source>
</reference>
<protein>
    <submittedName>
        <fullName evidence="1">STAS domain-containing protein</fullName>
    </submittedName>
</protein>
<gene>
    <name evidence="1" type="ORF">LY71_1194</name>
</gene>
<dbReference type="EMBL" id="PVTG01000019">
    <property type="protein sequence ID" value="PRY41123.1"/>
    <property type="molecule type" value="Genomic_DNA"/>
</dbReference>
<dbReference type="AlphaFoldDB" id="A0A2T0T651"/>
<name>A0A2T0T651_9ACTN</name>
<accession>A0A2T0T651</accession>
<comment type="caution">
    <text evidence="1">The sequence shown here is derived from an EMBL/GenBank/DDBJ whole genome shotgun (WGS) entry which is preliminary data.</text>
</comment>
<dbReference type="Proteomes" id="UP000239210">
    <property type="component" value="Unassembled WGS sequence"/>
</dbReference>
<sequence length="98" mass="10109">MSPPTGPGRQGMRAAEVVTVPAVDDGPAWAQVALLVTRGHAVVVTVHPEAAVDLGTVDLLARLVLAARRSGGRLVVDPPHPGLRRVACLLGLREALGL</sequence>
<organism evidence="1 2">
    <name type="scientific">Geodermatophilus tzadiensis</name>
    <dbReference type="NCBI Taxonomy" id="1137988"/>
    <lineage>
        <taxon>Bacteria</taxon>
        <taxon>Bacillati</taxon>
        <taxon>Actinomycetota</taxon>
        <taxon>Actinomycetes</taxon>
        <taxon>Geodermatophilales</taxon>
        <taxon>Geodermatophilaceae</taxon>
        <taxon>Geodermatophilus</taxon>
    </lineage>
</organism>
<keyword evidence="2" id="KW-1185">Reference proteome</keyword>